<proteinExistence type="predicted"/>
<dbReference type="Proteomes" id="UP000059680">
    <property type="component" value="Chromosome 5"/>
</dbReference>
<protein>
    <submittedName>
        <fullName evidence="1">Os05g0505692 protein</fullName>
    </submittedName>
</protein>
<dbReference type="EMBL" id="AP014961">
    <property type="protein sequence ID" value="BAS94792.1"/>
    <property type="molecule type" value="Genomic_DNA"/>
</dbReference>
<evidence type="ECO:0000313" key="1">
    <source>
        <dbReference type="EMBL" id="BAS94792.1"/>
    </source>
</evidence>
<reference evidence="2" key="1">
    <citation type="journal article" date="2005" name="Nature">
        <title>The map-based sequence of the rice genome.</title>
        <authorList>
            <consortium name="International rice genome sequencing project (IRGSP)"/>
            <person name="Matsumoto T."/>
            <person name="Wu J."/>
            <person name="Kanamori H."/>
            <person name="Katayose Y."/>
            <person name="Fujisawa M."/>
            <person name="Namiki N."/>
            <person name="Mizuno H."/>
            <person name="Yamamoto K."/>
            <person name="Antonio B.A."/>
            <person name="Baba T."/>
            <person name="Sakata K."/>
            <person name="Nagamura Y."/>
            <person name="Aoki H."/>
            <person name="Arikawa K."/>
            <person name="Arita K."/>
            <person name="Bito T."/>
            <person name="Chiden Y."/>
            <person name="Fujitsuka N."/>
            <person name="Fukunaka R."/>
            <person name="Hamada M."/>
            <person name="Harada C."/>
            <person name="Hayashi A."/>
            <person name="Hijishita S."/>
            <person name="Honda M."/>
            <person name="Hosokawa S."/>
            <person name="Ichikawa Y."/>
            <person name="Idonuma A."/>
            <person name="Iijima M."/>
            <person name="Ikeda M."/>
            <person name="Ikeno M."/>
            <person name="Ito K."/>
            <person name="Ito S."/>
            <person name="Ito T."/>
            <person name="Ito Y."/>
            <person name="Ito Y."/>
            <person name="Iwabuchi A."/>
            <person name="Kamiya K."/>
            <person name="Karasawa W."/>
            <person name="Kurita K."/>
            <person name="Katagiri S."/>
            <person name="Kikuta A."/>
            <person name="Kobayashi H."/>
            <person name="Kobayashi N."/>
            <person name="Machita K."/>
            <person name="Maehara T."/>
            <person name="Masukawa M."/>
            <person name="Mizubayashi T."/>
            <person name="Mukai Y."/>
            <person name="Nagasaki H."/>
            <person name="Nagata Y."/>
            <person name="Naito S."/>
            <person name="Nakashima M."/>
            <person name="Nakama Y."/>
            <person name="Nakamichi Y."/>
            <person name="Nakamura M."/>
            <person name="Meguro A."/>
            <person name="Negishi M."/>
            <person name="Ohta I."/>
            <person name="Ohta T."/>
            <person name="Okamoto M."/>
            <person name="Ono N."/>
            <person name="Saji S."/>
            <person name="Sakaguchi M."/>
            <person name="Sakai K."/>
            <person name="Shibata M."/>
            <person name="Shimokawa T."/>
            <person name="Song J."/>
            <person name="Takazaki Y."/>
            <person name="Terasawa K."/>
            <person name="Tsugane M."/>
            <person name="Tsuji K."/>
            <person name="Ueda S."/>
            <person name="Waki K."/>
            <person name="Yamagata H."/>
            <person name="Yamamoto M."/>
            <person name="Yamamoto S."/>
            <person name="Yamane H."/>
            <person name="Yoshiki S."/>
            <person name="Yoshihara R."/>
            <person name="Yukawa K."/>
            <person name="Zhong H."/>
            <person name="Yano M."/>
            <person name="Yuan Q."/>
            <person name="Ouyang S."/>
            <person name="Liu J."/>
            <person name="Jones K.M."/>
            <person name="Gansberger K."/>
            <person name="Moffat K."/>
            <person name="Hill J."/>
            <person name="Bera J."/>
            <person name="Fadrosh D."/>
            <person name="Jin S."/>
            <person name="Johri S."/>
            <person name="Kim M."/>
            <person name="Overton L."/>
            <person name="Reardon M."/>
            <person name="Tsitrin T."/>
            <person name="Vuong H."/>
            <person name="Weaver B."/>
            <person name="Ciecko A."/>
            <person name="Tallon L."/>
            <person name="Jackson J."/>
            <person name="Pai G."/>
            <person name="Aken S.V."/>
            <person name="Utterback T."/>
            <person name="Reidmuller S."/>
            <person name="Feldblyum T."/>
            <person name="Hsiao J."/>
            <person name="Zismann V."/>
            <person name="Iobst S."/>
            <person name="de Vazeille A.R."/>
            <person name="Buell C.R."/>
            <person name="Ying K."/>
            <person name="Li Y."/>
            <person name="Lu T."/>
            <person name="Huang Y."/>
            <person name="Zhao Q."/>
            <person name="Feng Q."/>
            <person name="Zhang L."/>
            <person name="Zhu J."/>
            <person name="Weng Q."/>
            <person name="Mu J."/>
            <person name="Lu Y."/>
            <person name="Fan D."/>
            <person name="Liu Y."/>
            <person name="Guan J."/>
            <person name="Zhang Y."/>
            <person name="Yu S."/>
            <person name="Liu X."/>
            <person name="Zhang Y."/>
            <person name="Hong G."/>
            <person name="Han B."/>
            <person name="Choisne N."/>
            <person name="Demange N."/>
            <person name="Orjeda G."/>
            <person name="Samain S."/>
            <person name="Cattolico L."/>
            <person name="Pelletier E."/>
            <person name="Couloux A."/>
            <person name="Segurens B."/>
            <person name="Wincker P."/>
            <person name="D'Hont A."/>
            <person name="Scarpelli C."/>
            <person name="Weissenbach J."/>
            <person name="Salanoubat M."/>
            <person name="Quetier F."/>
            <person name="Yu Y."/>
            <person name="Kim H.R."/>
            <person name="Rambo T."/>
            <person name="Currie J."/>
            <person name="Collura K."/>
            <person name="Luo M."/>
            <person name="Yang T."/>
            <person name="Ammiraju J.S.S."/>
            <person name="Engler F."/>
            <person name="Soderlund C."/>
            <person name="Wing R.A."/>
            <person name="Palmer L.E."/>
            <person name="de la Bastide M."/>
            <person name="Spiegel L."/>
            <person name="Nascimento L."/>
            <person name="Zutavern T."/>
            <person name="O'Shaughnessy A."/>
            <person name="Dike S."/>
            <person name="Dedhia N."/>
            <person name="Preston R."/>
            <person name="Balija V."/>
            <person name="McCombie W.R."/>
            <person name="Chow T."/>
            <person name="Chen H."/>
            <person name="Chung M."/>
            <person name="Chen C."/>
            <person name="Shaw J."/>
            <person name="Wu H."/>
            <person name="Hsiao K."/>
            <person name="Chao Y."/>
            <person name="Chu M."/>
            <person name="Cheng C."/>
            <person name="Hour A."/>
            <person name="Lee P."/>
            <person name="Lin S."/>
            <person name="Lin Y."/>
            <person name="Liou J."/>
            <person name="Liu S."/>
            <person name="Hsing Y."/>
            <person name="Raghuvanshi S."/>
            <person name="Mohanty A."/>
            <person name="Bharti A.K."/>
            <person name="Gaur A."/>
            <person name="Gupta V."/>
            <person name="Kumar D."/>
            <person name="Ravi V."/>
            <person name="Vij S."/>
            <person name="Kapur A."/>
            <person name="Khurana P."/>
            <person name="Khurana P."/>
            <person name="Khurana J.P."/>
            <person name="Tyagi A.K."/>
            <person name="Gaikwad K."/>
            <person name="Singh A."/>
            <person name="Dalal V."/>
            <person name="Srivastava S."/>
            <person name="Dixit A."/>
            <person name="Pal A.K."/>
            <person name="Ghazi I.A."/>
            <person name="Yadav M."/>
            <person name="Pandit A."/>
            <person name="Bhargava A."/>
            <person name="Sureshbabu K."/>
            <person name="Batra K."/>
            <person name="Sharma T.R."/>
            <person name="Mohapatra T."/>
            <person name="Singh N.K."/>
            <person name="Messing J."/>
            <person name="Nelson A.B."/>
            <person name="Fuks G."/>
            <person name="Kavchok S."/>
            <person name="Keizer G."/>
            <person name="Linton E."/>
            <person name="Llaca V."/>
            <person name="Song R."/>
            <person name="Tanyolac B."/>
            <person name="Young S."/>
            <person name="Ho-Il K."/>
            <person name="Hahn J.H."/>
            <person name="Sangsakoo G."/>
            <person name="Vanavichit A."/>
            <person name="de Mattos Luiz.A.T."/>
            <person name="Zimmer P.D."/>
            <person name="Malone G."/>
            <person name="Dellagostin O."/>
            <person name="de Oliveira A.C."/>
            <person name="Bevan M."/>
            <person name="Bancroft I."/>
            <person name="Minx P."/>
            <person name="Cordum H."/>
            <person name="Wilson R."/>
            <person name="Cheng Z."/>
            <person name="Jin W."/>
            <person name="Jiang J."/>
            <person name="Leong S.A."/>
            <person name="Iwama H."/>
            <person name="Gojobori T."/>
            <person name="Itoh T."/>
            <person name="Niimura Y."/>
            <person name="Fujii Y."/>
            <person name="Habara T."/>
            <person name="Sakai H."/>
            <person name="Sato Y."/>
            <person name="Wilson G."/>
            <person name="Kumar K."/>
            <person name="McCouch S."/>
            <person name="Juretic N."/>
            <person name="Hoen D."/>
            <person name="Wright S."/>
            <person name="Bruskiewich R."/>
            <person name="Bureau T."/>
            <person name="Miyao A."/>
            <person name="Hirochika H."/>
            <person name="Nishikawa T."/>
            <person name="Kadowaki K."/>
            <person name="Sugiura M."/>
            <person name="Burr B."/>
            <person name="Sasaki T."/>
        </authorList>
    </citation>
    <scope>NUCLEOTIDE SEQUENCE [LARGE SCALE GENOMIC DNA]</scope>
    <source>
        <strain evidence="2">cv. Nipponbare</strain>
    </source>
</reference>
<reference evidence="1 2" key="2">
    <citation type="journal article" date="2013" name="Plant Cell Physiol.">
        <title>Rice Annotation Project Database (RAP-DB): an integrative and interactive database for rice genomics.</title>
        <authorList>
            <person name="Sakai H."/>
            <person name="Lee S.S."/>
            <person name="Tanaka T."/>
            <person name="Numa H."/>
            <person name="Kim J."/>
            <person name="Kawahara Y."/>
            <person name="Wakimoto H."/>
            <person name="Yang C.C."/>
            <person name="Iwamoto M."/>
            <person name="Abe T."/>
            <person name="Yamada Y."/>
            <person name="Muto A."/>
            <person name="Inokuchi H."/>
            <person name="Ikemura T."/>
            <person name="Matsumoto T."/>
            <person name="Sasaki T."/>
            <person name="Itoh T."/>
        </authorList>
    </citation>
    <scope>NUCLEOTIDE SEQUENCE [LARGE SCALE GENOMIC DNA]</scope>
    <source>
        <strain evidence="2">cv. Nipponbare</strain>
    </source>
</reference>
<dbReference type="AlphaFoldDB" id="A0A0P0WPH2"/>
<organism evidence="1 2">
    <name type="scientific">Oryza sativa subsp. japonica</name>
    <name type="common">Rice</name>
    <dbReference type="NCBI Taxonomy" id="39947"/>
    <lineage>
        <taxon>Eukaryota</taxon>
        <taxon>Viridiplantae</taxon>
        <taxon>Streptophyta</taxon>
        <taxon>Embryophyta</taxon>
        <taxon>Tracheophyta</taxon>
        <taxon>Spermatophyta</taxon>
        <taxon>Magnoliopsida</taxon>
        <taxon>Liliopsida</taxon>
        <taxon>Poales</taxon>
        <taxon>Poaceae</taxon>
        <taxon>BOP clade</taxon>
        <taxon>Oryzoideae</taxon>
        <taxon>Oryzeae</taxon>
        <taxon>Oryzinae</taxon>
        <taxon>Oryza</taxon>
        <taxon>Oryza sativa</taxon>
    </lineage>
</organism>
<evidence type="ECO:0000313" key="2">
    <source>
        <dbReference type="Proteomes" id="UP000059680"/>
    </source>
</evidence>
<name>A0A0P0WPH2_ORYSJ</name>
<keyword evidence="2" id="KW-1185">Reference proteome</keyword>
<gene>
    <name evidence="1" type="ordered locus">Os05g0505692</name>
    <name evidence="1" type="ORF">OSNPB_050505692</name>
</gene>
<feature type="non-terminal residue" evidence="1">
    <location>
        <position position="1"/>
    </location>
</feature>
<accession>A0A0P0WPH2</accession>
<reference evidence="1 2" key="3">
    <citation type="journal article" date="2013" name="Rice">
        <title>Improvement of the Oryza sativa Nipponbare reference genome using next generation sequence and optical map data.</title>
        <authorList>
            <person name="Kawahara Y."/>
            <person name="de la Bastide M."/>
            <person name="Hamilton J.P."/>
            <person name="Kanamori H."/>
            <person name="McCombie W.R."/>
            <person name="Ouyang S."/>
            <person name="Schwartz D.C."/>
            <person name="Tanaka T."/>
            <person name="Wu J."/>
            <person name="Zhou S."/>
            <person name="Childs K.L."/>
            <person name="Davidson R.M."/>
            <person name="Lin H."/>
            <person name="Quesada-Ocampo L."/>
            <person name="Vaillancourt B."/>
            <person name="Sakai H."/>
            <person name="Lee S.S."/>
            <person name="Kim J."/>
            <person name="Numa H."/>
            <person name="Itoh T."/>
            <person name="Buell C.R."/>
            <person name="Matsumoto T."/>
        </authorList>
    </citation>
    <scope>NUCLEOTIDE SEQUENCE [LARGE SCALE GENOMIC DNA]</scope>
    <source>
        <strain evidence="2">cv. Nipponbare</strain>
    </source>
</reference>
<dbReference type="PaxDb" id="39947-A0A0P0WPH2"/>
<dbReference type="Gramene" id="Os05t0505692-01">
    <property type="protein sequence ID" value="Os05t0505692-01"/>
    <property type="gene ID" value="Os05g0505692"/>
</dbReference>
<dbReference type="InParanoid" id="A0A0P0WPH2"/>
<sequence>ELTRTNHIKNKLKRTKYVACGIFQSSTEKLLSSKTQSCKRNLEVLILPNPAKRERIGCNFFCRCPWIYYLPDSESV</sequence>